<dbReference type="AlphaFoldDB" id="H6Q9V8"/>
<organism evidence="2 3">
    <name type="scientific">Pyrobaculum oguniense (strain DSM 13380 / JCM 10595 / TE7)</name>
    <dbReference type="NCBI Taxonomy" id="698757"/>
    <lineage>
        <taxon>Archaea</taxon>
        <taxon>Thermoproteota</taxon>
        <taxon>Thermoprotei</taxon>
        <taxon>Thermoproteales</taxon>
        <taxon>Thermoproteaceae</taxon>
        <taxon>Pyrobaculum</taxon>
    </lineage>
</organism>
<evidence type="ECO:0000313" key="2">
    <source>
        <dbReference type="EMBL" id="AFA39016.1"/>
    </source>
</evidence>
<evidence type="ECO:0000256" key="1">
    <source>
        <dbReference type="SAM" id="Phobius"/>
    </source>
</evidence>
<protein>
    <submittedName>
        <fullName evidence="2">Uncharacterized protein</fullName>
    </submittedName>
</protein>
<keyword evidence="1" id="KW-1133">Transmembrane helix</keyword>
<dbReference type="eggNOG" id="arCOG03874">
    <property type="taxonomic scope" value="Archaea"/>
</dbReference>
<proteinExistence type="predicted"/>
<dbReference type="KEGG" id="pog:Pogu_0989"/>
<dbReference type="Proteomes" id="UP000009062">
    <property type="component" value="Chromosome"/>
</dbReference>
<feature type="transmembrane region" description="Helical" evidence="1">
    <location>
        <begin position="19"/>
        <end position="39"/>
    </location>
</feature>
<dbReference type="EMBL" id="CP003316">
    <property type="protein sequence ID" value="AFA39016.1"/>
    <property type="molecule type" value="Genomic_DNA"/>
</dbReference>
<accession>H6Q9V8</accession>
<keyword evidence="3" id="KW-1185">Reference proteome</keyword>
<gene>
    <name evidence="2" type="ordered locus">Pogu_0989</name>
</gene>
<sequence>MAQQQKIDWSSLWKKEDWWALWLGFFVFLLAWFLLLGLLHERNRYGQHH</sequence>
<evidence type="ECO:0000313" key="3">
    <source>
        <dbReference type="Proteomes" id="UP000009062"/>
    </source>
</evidence>
<reference evidence="2 3" key="1">
    <citation type="journal article" date="2012" name="Stand. Genomic Sci.">
        <title>Complete genome sequence of Pyrobaculum oguniense.</title>
        <authorList>
            <person name="Bernick D.L."/>
            <person name="Karplus K."/>
            <person name="Lui L.M."/>
            <person name="Coker J.K."/>
            <person name="Murphy J.N."/>
            <person name="Chan P.P."/>
            <person name="Cozen A.E."/>
            <person name="Lowe T.M."/>
        </authorList>
    </citation>
    <scope>NUCLEOTIDE SEQUENCE [LARGE SCALE GENOMIC DNA]</scope>
    <source>
        <strain evidence="2 3">TE7</strain>
    </source>
</reference>
<keyword evidence="1" id="KW-0472">Membrane</keyword>
<name>H6Q9V8_PYROT</name>
<keyword evidence="1" id="KW-0812">Transmembrane</keyword>
<dbReference type="HOGENOM" id="CLU_3131005_0_0_2"/>